<dbReference type="AlphaFoldDB" id="A0A8D2FAP4"/>
<reference evidence="2" key="3">
    <citation type="submission" date="2025-09" db="UniProtKB">
        <authorList>
            <consortium name="Ensembl"/>
        </authorList>
    </citation>
    <scope>IDENTIFICATION</scope>
</reference>
<reference evidence="2" key="1">
    <citation type="submission" date="2018-05" db="EMBL/GenBank/DDBJ databases">
        <title>Whole genome of Theropithecus gelada.</title>
        <authorList>
            <person name="Chiou K.L."/>
            <person name="Snyder-Mackler N."/>
        </authorList>
    </citation>
    <scope>NUCLEOTIDE SEQUENCE [LARGE SCALE GENOMIC DNA]</scope>
</reference>
<evidence type="ECO:0000313" key="3">
    <source>
        <dbReference type="Proteomes" id="UP000694411"/>
    </source>
</evidence>
<dbReference type="PANTHER" id="PTHR28436:SF1">
    <property type="entry name" value="MITOCHONDRIAL IMPORT RECEPTOR SUBUNIT TOM5 HOMOLOG"/>
    <property type="match status" value="1"/>
</dbReference>
<dbReference type="PANTHER" id="PTHR28436">
    <property type="entry name" value="MITOCHONDRIAL IMPORT RECEPTOR SUBUNIT TOM5 HOMOLOG"/>
    <property type="match status" value="1"/>
</dbReference>
<accession>A0A8D2FAP4</accession>
<dbReference type="GO" id="GO:0005742">
    <property type="term" value="C:mitochondrial outer membrane translocase complex"/>
    <property type="evidence" value="ECO:0007669"/>
    <property type="project" value="InterPro"/>
</dbReference>
<name>A0A8D2FAP4_THEGE</name>
<protein>
    <recommendedName>
        <fullName evidence="4">Mitochondrial import receptor subunit TOM5 homolog</fullName>
    </recommendedName>
</protein>
<organism evidence="2 3">
    <name type="scientific">Theropithecus gelada</name>
    <name type="common">Gelada baboon</name>
    <dbReference type="NCBI Taxonomy" id="9565"/>
    <lineage>
        <taxon>Eukaryota</taxon>
        <taxon>Metazoa</taxon>
        <taxon>Chordata</taxon>
        <taxon>Craniata</taxon>
        <taxon>Vertebrata</taxon>
        <taxon>Euteleostomi</taxon>
        <taxon>Mammalia</taxon>
        <taxon>Eutheria</taxon>
        <taxon>Euarchontoglires</taxon>
        <taxon>Primates</taxon>
        <taxon>Haplorrhini</taxon>
        <taxon>Catarrhini</taxon>
        <taxon>Cercopithecidae</taxon>
        <taxon>Cercopithecinae</taxon>
        <taxon>Theropithecus</taxon>
    </lineage>
</organism>
<proteinExistence type="predicted"/>
<keyword evidence="1" id="KW-0472">Membrane</keyword>
<evidence type="ECO:0008006" key="4">
    <source>
        <dbReference type="Google" id="ProtNLM"/>
    </source>
</evidence>
<dbReference type="Proteomes" id="UP000694411">
    <property type="component" value="Chromosome 4"/>
</dbReference>
<sequence length="51" mass="5969">MFQIQGLVQKLDREGMKWKVCEDVISSIRNVLIYVALLQIIPFILKKLHSI</sequence>
<keyword evidence="1" id="KW-1133">Transmembrane helix</keyword>
<feature type="transmembrane region" description="Helical" evidence="1">
    <location>
        <begin position="24"/>
        <end position="45"/>
    </location>
</feature>
<keyword evidence="3" id="KW-1185">Reference proteome</keyword>
<evidence type="ECO:0000256" key="1">
    <source>
        <dbReference type="SAM" id="Phobius"/>
    </source>
</evidence>
<evidence type="ECO:0000313" key="2">
    <source>
        <dbReference type="Ensembl" id="ENSTGEP00000017235.1"/>
    </source>
</evidence>
<keyword evidence="1" id="KW-0812">Transmembrane</keyword>
<dbReference type="Ensembl" id="ENSTGET00000020568.1">
    <property type="protein sequence ID" value="ENSTGEP00000017235.1"/>
    <property type="gene ID" value="ENSTGEG00000013928.1"/>
</dbReference>
<reference evidence="2" key="2">
    <citation type="submission" date="2025-08" db="UniProtKB">
        <authorList>
            <consortium name="Ensembl"/>
        </authorList>
    </citation>
    <scope>IDENTIFICATION</scope>
</reference>
<dbReference type="InterPro" id="IPR029179">
    <property type="entry name" value="TOMM5_metazoa"/>
</dbReference>